<dbReference type="AlphaFoldDB" id="A0A8A3NX91"/>
<proteinExistence type="predicted"/>
<dbReference type="OrthoDB" id="5586401at2759"/>
<evidence type="ECO:0000313" key="3">
    <source>
        <dbReference type="Proteomes" id="UP000672032"/>
    </source>
</evidence>
<evidence type="ECO:0000313" key="2">
    <source>
        <dbReference type="EMBL" id="QSZ30133.1"/>
    </source>
</evidence>
<protein>
    <submittedName>
        <fullName evidence="2">Uncharacterized protein</fullName>
    </submittedName>
</protein>
<keyword evidence="3" id="KW-1185">Reference proteome</keyword>
<name>A0A8A3NX91_9HELO</name>
<feature type="region of interest" description="Disordered" evidence="1">
    <location>
        <begin position="26"/>
        <end position="74"/>
    </location>
</feature>
<dbReference type="EMBL" id="CP063405">
    <property type="protein sequence ID" value="QSZ30133.1"/>
    <property type="molecule type" value="Genomic_DNA"/>
</dbReference>
<organism evidence="2 3">
    <name type="scientific">Monilinia vaccinii-corymbosi</name>
    <dbReference type="NCBI Taxonomy" id="61207"/>
    <lineage>
        <taxon>Eukaryota</taxon>
        <taxon>Fungi</taxon>
        <taxon>Dikarya</taxon>
        <taxon>Ascomycota</taxon>
        <taxon>Pezizomycotina</taxon>
        <taxon>Leotiomycetes</taxon>
        <taxon>Helotiales</taxon>
        <taxon>Sclerotiniaceae</taxon>
        <taxon>Monilinia</taxon>
    </lineage>
</organism>
<gene>
    <name evidence="2" type="ORF">DSL72_004653</name>
</gene>
<reference evidence="2" key="1">
    <citation type="submission" date="2020-10" db="EMBL/GenBank/DDBJ databases">
        <title>Genome Sequence of Monilinia vaccinii-corymbosi Sheds Light on Mummy Berry Disease Infection of Blueberry and Mating Type.</title>
        <authorList>
            <person name="Yow A.G."/>
            <person name="Zhang Y."/>
            <person name="Bansal K."/>
            <person name="Eacker S.M."/>
            <person name="Sullivan S."/>
            <person name="Liachko I."/>
            <person name="Cubeta M.A."/>
            <person name="Rollins J.A."/>
            <person name="Ashrafi H."/>
        </authorList>
    </citation>
    <scope>NUCLEOTIDE SEQUENCE</scope>
    <source>
        <strain evidence="2">RL-1</strain>
    </source>
</reference>
<dbReference type="Proteomes" id="UP000672032">
    <property type="component" value="Chromosome 1"/>
</dbReference>
<sequence>MSDRPEDNKAQAVAVAVAVFEGDDEPDECKLITDGPNSAGTNESSALDARVSRGSLEPSPAHEEGNEDINTKWNEEENAKMTDCYFEKRDWRLCKAEVRMDEREREEDGDWD</sequence>
<feature type="compositionally biased region" description="Basic and acidic residues" evidence="1">
    <location>
        <begin position="60"/>
        <end position="74"/>
    </location>
</feature>
<evidence type="ECO:0000256" key="1">
    <source>
        <dbReference type="SAM" id="MobiDB-lite"/>
    </source>
</evidence>
<feature type="compositionally biased region" description="Polar residues" evidence="1">
    <location>
        <begin position="35"/>
        <end position="45"/>
    </location>
</feature>
<accession>A0A8A3NX91</accession>